<feature type="binding site" evidence="9">
    <location>
        <begin position="13"/>
        <end position="18"/>
    </location>
    <ligand>
        <name>NAD(+)</name>
        <dbReference type="ChEBI" id="CHEBI:57540"/>
    </ligand>
</feature>
<feature type="binding site" evidence="7">
    <location>
        <position position="92"/>
    </location>
    <ligand>
        <name>substrate</name>
    </ligand>
</feature>
<evidence type="ECO:0000313" key="13">
    <source>
        <dbReference type="Proteomes" id="UP000297907"/>
    </source>
</evidence>
<feature type="binding site" evidence="7">
    <location>
        <begin position="152"/>
        <end position="155"/>
    </location>
    <ligand>
        <name>substrate</name>
    </ligand>
</feature>
<dbReference type="UniPathway" id="UPA00554">
    <property type="reaction ID" value="UER00611"/>
</dbReference>
<feature type="binding site" evidence="7">
    <location>
        <position position="147"/>
    </location>
    <ligand>
        <name>NAD(+)</name>
        <dbReference type="ChEBI" id="CHEBI:57540"/>
    </ligand>
</feature>
<feature type="active site" description="Proton acceptor" evidence="7 8">
    <location>
        <position position="179"/>
    </location>
</feature>
<dbReference type="Pfam" id="PF02866">
    <property type="entry name" value="Ldh_1_C"/>
    <property type="match status" value="1"/>
</dbReference>
<comment type="subunit">
    <text evidence="7">Homotetramer.</text>
</comment>
<keyword evidence="7" id="KW-0021">Allosteric enzyme</keyword>
<accession>A0A4R8W2S2</accession>
<evidence type="ECO:0000313" key="12">
    <source>
        <dbReference type="EMBL" id="TFC01405.1"/>
    </source>
</evidence>
<evidence type="ECO:0000256" key="5">
    <source>
        <dbReference type="ARBA" id="ARBA00023027"/>
    </source>
</evidence>
<dbReference type="GO" id="GO:0006089">
    <property type="term" value="P:lactate metabolic process"/>
    <property type="evidence" value="ECO:0007669"/>
    <property type="project" value="TreeGrafter"/>
</dbReference>
<feature type="domain" description="Lactate/malate dehydrogenase C-terminal" evidence="11">
    <location>
        <begin position="149"/>
        <end position="323"/>
    </location>
</feature>
<comment type="caution">
    <text evidence="7">Lacks conserved residue(s) required for the propagation of feature annotation.</text>
</comment>
<evidence type="ECO:0000256" key="1">
    <source>
        <dbReference type="ARBA" id="ARBA00004843"/>
    </source>
</evidence>
<organism evidence="12 13">
    <name type="scientific">Cryobacterium adonitolivorans</name>
    <dbReference type="NCBI Taxonomy" id="1259189"/>
    <lineage>
        <taxon>Bacteria</taxon>
        <taxon>Bacillati</taxon>
        <taxon>Actinomycetota</taxon>
        <taxon>Actinomycetes</taxon>
        <taxon>Micrococcales</taxon>
        <taxon>Microbacteriaceae</taxon>
        <taxon>Cryobacterium</taxon>
    </lineage>
</organism>
<feature type="binding site" evidence="7">
    <location>
        <begin position="124"/>
        <end position="127"/>
    </location>
    <ligand>
        <name>substrate</name>
    </ligand>
</feature>
<feature type="binding site" evidence="7">
    <location>
        <position position="157"/>
    </location>
    <ligand>
        <name>beta-D-fructose 1,6-bisphosphate</name>
        <dbReference type="ChEBI" id="CHEBI:32966"/>
        <note>allosteric activator</note>
    </ligand>
</feature>
<reference evidence="12 13" key="1">
    <citation type="submission" date="2019-03" db="EMBL/GenBank/DDBJ databases">
        <title>Genomics of glacier-inhabiting Cryobacterium strains.</title>
        <authorList>
            <person name="Liu Q."/>
            <person name="Xin Y.-H."/>
        </authorList>
    </citation>
    <scope>NUCLEOTIDE SEQUENCE [LARGE SCALE GENOMIC DNA]</scope>
    <source>
        <strain evidence="12 13">RHLS22-1</strain>
    </source>
</reference>
<dbReference type="Gene3D" id="3.40.50.720">
    <property type="entry name" value="NAD(P)-binding Rossmann-like Domain"/>
    <property type="match status" value="1"/>
</dbReference>
<dbReference type="EC" id="1.1.1.27" evidence="3 7"/>
<feature type="binding site" evidence="7">
    <location>
        <position position="172"/>
    </location>
    <ligand>
        <name>beta-D-fructose 1,6-bisphosphate</name>
        <dbReference type="ChEBI" id="CHEBI:32966"/>
        <note>allosteric activator</note>
    </ligand>
</feature>
<dbReference type="OrthoDB" id="9802969at2"/>
<evidence type="ECO:0000256" key="9">
    <source>
        <dbReference type="PIRSR" id="PIRSR000102-3"/>
    </source>
</evidence>
<evidence type="ECO:0000259" key="11">
    <source>
        <dbReference type="Pfam" id="PF02866"/>
    </source>
</evidence>
<dbReference type="RefSeq" id="WP_134453938.1">
    <property type="nucleotide sequence ID" value="NZ_SOFL01000035.1"/>
</dbReference>
<evidence type="ECO:0000256" key="8">
    <source>
        <dbReference type="PIRSR" id="PIRSR000102-1"/>
    </source>
</evidence>
<evidence type="ECO:0000259" key="10">
    <source>
        <dbReference type="Pfam" id="PF00056"/>
    </source>
</evidence>
<feature type="binding site" evidence="7">
    <location>
        <position position="86"/>
    </location>
    <ligand>
        <name>substrate</name>
    </ligand>
</feature>
<feature type="binding site" evidence="7 9">
    <location>
        <begin position="122"/>
        <end position="124"/>
    </location>
    <ligand>
        <name>NAD(+)</name>
        <dbReference type="ChEBI" id="CHEBI:57540"/>
    </ligand>
</feature>
<name>A0A4R8W2S2_9MICO</name>
<comment type="function">
    <text evidence="7">Catalyzes the conversion of lactate to pyruvate.</text>
</comment>
<feature type="binding site" evidence="7">
    <location>
        <position position="243"/>
    </location>
    <ligand>
        <name>substrate</name>
    </ligand>
</feature>
<feature type="binding site" evidence="9">
    <location>
        <position position="99"/>
    </location>
    <ligand>
        <name>NAD(+)</name>
        <dbReference type="ChEBI" id="CHEBI:57540"/>
    </ligand>
</feature>
<comment type="similarity">
    <text evidence="2 7">Belongs to the LDH/MDH superfamily. LDH family.</text>
</comment>
<comment type="subcellular location">
    <subcellularLocation>
        <location evidence="7">Cytoplasm</location>
    </subcellularLocation>
</comment>
<sequence length="327" mass="33930">MSVIENSKLAIVGAGAVGTSLAYAALIRESAREVALYDINSAKVAAEVLDLAHGTQFTGASRVTGGDDLDVVSDANVVVITAGARQHPGQSRLEMAGVNVEILRDLMPKLVKRAPDAIFVLVTNPVDVLAVAAQQFSGLPPARVFGSGTVLDSSRLRWMLSERVGVAISNVHALIVGEHGDSEFPLWSQARVGPISLADWMLARGASGSAATGSVPFSEAEFESISDEVKNAAYKVIEGKGATNYAIGLSGARIVEAVLRDEGAILPVSSVLTDYRGVSGVALSVPSVIDASGIARVIDVPFSAKEQALFEHSAATLRASLDTLGLA</sequence>
<dbReference type="InterPro" id="IPR001557">
    <property type="entry name" value="L-lactate/malate_DH"/>
</dbReference>
<dbReference type="InterPro" id="IPR018177">
    <property type="entry name" value="L-lactate_DH_AS"/>
</dbReference>
<keyword evidence="7" id="KW-0597">Phosphoprotein</keyword>
<evidence type="ECO:0000256" key="4">
    <source>
        <dbReference type="ARBA" id="ARBA00023002"/>
    </source>
</evidence>
<keyword evidence="7" id="KW-0963">Cytoplasm</keyword>
<proteinExistence type="inferred from homology"/>
<dbReference type="PRINTS" id="PR00086">
    <property type="entry name" value="LLDHDRGNASE"/>
</dbReference>
<dbReference type="EMBL" id="SOFL01000035">
    <property type="protein sequence ID" value="TFC01405.1"/>
    <property type="molecule type" value="Genomic_DNA"/>
</dbReference>
<dbReference type="Pfam" id="PF00056">
    <property type="entry name" value="Ldh_1_N"/>
    <property type="match status" value="1"/>
</dbReference>
<comment type="caution">
    <text evidence="12">The sequence shown here is derived from an EMBL/GenBank/DDBJ whole genome shotgun (WGS) entry which is preliminary data.</text>
</comment>
<protein>
    <recommendedName>
        <fullName evidence="3 7">L-lactate dehydrogenase</fullName>
        <shortName evidence="7">L-LDH</shortName>
        <ecNumber evidence="3 7">1.1.1.27</ecNumber>
    </recommendedName>
</protein>
<evidence type="ECO:0000256" key="7">
    <source>
        <dbReference type="HAMAP-Rule" id="MF_00488"/>
    </source>
</evidence>
<dbReference type="HAMAP" id="MF_00488">
    <property type="entry name" value="Lactate_dehydrog"/>
    <property type="match status" value="1"/>
</dbReference>
<feature type="binding site" evidence="7">
    <location>
        <begin position="83"/>
        <end position="84"/>
    </location>
    <ligand>
        <name>NAD(+)</name>
        <dbReference type="ChEBI" id="CHEBI:57540"/>
    </ligand>
</feature>
<comment type="catalytic activity">
    <reaction evidence="6 7">
        <text>(S)-lactate + NAD(+) = pyruvate + NADH + H(+)</text>
        <dbReference type="Rhea" id="RHEA:23444"/>
        <dbReference type="ChEBI" id="CHEBI:15361"/>
        <dbReference type="ChEBI" id="CHEBI:15378"/>
        <dbReference type="ChEBI" id="CHEBI:16651"/>
        <dbReference type="ChEBI" id="CHEBI:57540"/>
        <dbReference type="ChEBI" id="CHEBI:57945"/>
        <dbReference type="EC" id="1.1.1.27"/>
    </reaction>
</comment>
<dbReference type="PANTHER" id="PTHR43128">
    <property type="entry name" value="L-2-HYDROXYCARBOXYLATE DEHYDROGENASE (NAD(P)(+))"/>
    <property type="match status" value="1"/>
</dbReference>
<dbReference type="NCBIfam" id="TIGR01771">
    <property type="entry name" value="L-LDH-NAD"/>
    <property type="match status" value="1"/>
</dbReference>
<comment type="activity regulation">
    <text evidence="7">Allosterically activated by fructose 1,6-bisphosphate (FBP).</text>
</comment>
<dbReference type="InterPro" id="IPR011304">
    <property type="entry name" value="L-lactate_DH"/>
</dbReference>
<comment type="pathway">
    <text evidence="1 7">Fermentation; pyruvate fermentation to lactate; (S)-lactate from pyruvate: step 1/1.</text>
</comment>
<dbReference type="PROSITE" id="PS00064">
    <property type="entry name" value="L_LDH"/>
    <property type="match status" value="1"/>
</dbReference>
<keyword evidence="4 7" id="KW-0560">Oxidoreductase</keyword>
<evidence type="ECO:0000256" key="2">
    <source>
        <dbReference type="ARBA" id="ARBA00006054"/>
    </source>
</evidence>
<dbReference type="AlphaFoldDB" id="A0A4R8W2S2"/>
<dbReference type="Proteomes" id="UP000297907">
    <property type="component" value="Unassembled WGS sequence"/>
</dbReference>
<evidence type="ECO:0000256" key="6">
    <source>
        <dbReference type="ARBA" id="ARBA00049258"/>
    </source>
</evidence>
<dbReference type="PIRSF" id="PIRSF000102">
    <property type="entry name" value="Lac_mal_DH"/>
    <property type="match status" value="1"/>
</dbReference>
<feature type="binding site" evidence="7">
    <location>
        <position position="43"/>
    </location>
    <ligand>
        <name>NAD(+)</name>
        <dbReference type="ChEBI" id="CHEBI:57540"/>
    </ligand>
</feature>
<keyword evidence="13" id="KW-1185">Reference proteome</keyword>
<feature type="binding site" evidence="7 9">
    <location>
        <position position="38"/>
    </location>
    <ligand>
        <name>NAD(+)</name>
        <dbReference type="ChEBI" id="CHEBI:57540"/>
    </ligand>
</feature>
<dbReference type="GO" id="GO:0004459">
    <property type="term" value="F:L-lactate dehydrogenase (NAD+) activity"/>
    <property type="evidence" value="ECO:0007669"/>
    <property type="project" value="UniProtKB-UniRule"/>
</dbReference>
<dbReference type="SUPFAM" id="SSF56327">
    <property type="entry name" value="LDH C-terminal domain-like"/>
    <property type="match status" value="1"/>
</dbReference>
<gene>
    <name evidence="7" type="primary">ldh</name>
    <name evidence="12" type="ORF">E3O42_10715</name>
</gene>
<keyword evidence="5 7" id="KW-0520">NAD</keyword>
<dbReference type="GO" id="GO:0006096">
    <property type="term" value="P:glycolytic process"/>
    <property type="evidence" value="ECO:0007669"/>
    <property type="project" value="UniProtKB-UniRule"/>
</dbReference>
<dbReference type="SUPFAM" id="SSF51735">
    <property type="entry name" value="NAD(P)-binding Rossmann-fold domains"/>
    <property type="match status" value="1"/>
</dbReference>
<dbReference type="PANTHER" id="PTHR43128:SF16">
    <property type="entry name" value="L-LACTATE DEHYDROGENASE"/>
    <property type="match status" value="1"/>
</dbReference>
<dbReference type="InterPro" id="IPR001236">
    <property type="entry name" value="Lactate/malate_DH_N"/>
</dbReference>
<feature type="domain" description="Lactate/malate dehydrogenase N-terminal" evidence="10">
    <location>
        <begin position="8"/>
        <end position="146"/>
    </location>
</feature>
<feature type="binding site" evidence="7">
    <location>
        <position position="17"/>
    </location>
    <ligand>
        <name>NAD(+)</name>
        <dbReference type="ChEBI" id="CHEBI:57540"/>
    </ligand>
</feature>
<feature type="modified residue" description="Phosphotyrosine" evidence="7">
    <location>
        <position position="234"/>
    </location>
</feature>
<dbReference type="InterPro" id="IPR022383">
    <property type="entry name" value="Lactate/malate_DH_C"/>
</dbReference>
<evidence type="ECO:0000256" key="3">
    <source>
        <dbReference type="ARBA" id="ARBA00012967"/>
    </source>
</evidence>
<dbReference type="GO" id="GO:0005737">
    <property type="term" value="C:cytoplasm"/>
    <property type="evidence" value="ECO:0007669"/>
    <property type="project" value="UniProtKB-SubCell"/>
</dbReference>
<dbReference type="InterPro" id="IPR036291">
    <property type="entry name" value="NAD(P)-bd_dom_sf"/>
</dbReference>
<dbReference type="InterPro" id="IPR015955">
    <property type="entry name" value="Lactate_DH/Glyco_Ohase_4_C"/>
</dbReference>
<dbReference type="Gene3D" id="3.90.110.10">
    <property type="entry name" value="Lactate dehydrogenase/glycoside hydrolase, family 4, C-terminal"/>
    <property type="match status" value="1"/>
</dbReference>